<organism evidence="2 3">
    <name type="scientific">Microbacterium imperiale</name>
    <dbReference type="NCBI Taxonomy" id="33884"/>
    <lineage>
        <taxon>Bacteria</taxon>
        <taxon>Bacillati</taxon>
        <taxon>Actinomycetota</taxon>
        <taxon>Actinomycetes</taxon>
        <taxon>Micrococcales</taxon>
        <taxon>Microbacteriaceae</taxon>
        <taxon>Microbacterium</taxon>
    </lineage>
</organism>
<dbReference type="GO" id="GO:0071949">
    <property type="term" value="F:FAD binding"/>
    <property type="evidence" value="ECO:0007669"/>
    <property type="project" value="InterPro"/>
</dbReference>
<reference evidence="2" key="1">
    <citation type="journal article" date="2014" name="Int. J. Syst. Evol. Microbiol.">
        <title>Complete genome sequence of Corynebacterium casei LMG S-19264T (=DSM 44701T), isolated from a smear-ripened cheese.</title>
        <authorList>
            <consortium name="US DOE Joint Genome Institute (JGI-PGF)"/>
            <person name="Walter F."/>
            <person name="Albersmeier A."/>
            <person name="Kalinowski J."/>
            <person name="Ruckert C."/>
        </authorList>
    </citation>
    <scope>NUCLEOTIDE SEQUENCE</scope>
    <source>
        <strain evidence="2">VKM Ac-1447</strain>
    </source>
</reference>
<dbReference type="SUPFAM" id="SSF54975">
    <property type="entry name" value="Acylphosphatase/BLUF domain-like"/>
    <property type="match status" value="1"/>
</dbReference>
<dbReference type="GO" id="GO:0009882">
    <property type="term" value="F:blue light photoreceptor activity"/>
    <property type="evidence" value="ECO:0007669"/>
    <property type="project" value="InterPro"/>
</dbReference>
<dbReference type="EMBL" id="BSEO01000010">
    <property type="protein sequence ID" value="GLJ80017.1"/>
    <property type="molecule type" value="Genomic_DNA"/>
</dbReference>
<keyword evidence="3" id="KW-1185">Reference proteome</keyword>
<accession>A0A9W6HGK1</accession>
<evidence type="ECO:0000313" key="2">
    <source>
        <dbReference type="EMBL" id="GLJ80017.1"/>
    </source>
</evidence>
<proteinExistence type="predicted"/>
<protein>
    <recommendedName>
        <fullName evidence="1">BLUF domain-containing protein</fullName>
    </recommendedName>
</protein>
<dbReference type="AlphaFoldDB" id="A0A9W6HGK1"/>
<dbReference type="Pfam" id="PF04940">
    <property type="entry name" value="BLUF"/>
    <property type="match status" value="1"/>
</dbReference>
<evidence type="ECO:0000313" key="3">
    <source>
        <dbReference type="Proteomes" id="UP001142317"/>
    </source>
</evidence>
<dbReference type="InterPro" id="IPR036046">
    <property type="entry name" value="Acylphosphatase-like_dom_sf"/>
</dbReference>
<gene>
    <name evidence="2" type="ORF">GCM10017586_17000</name>
</gene>
<feature type="domain" description="BLUF" evidence="1">
    <location>
        <begin position="8"/>
        <end position="99"/>
    </location>
</feature>
<reference evidence="2" key="2">
    <citation type="submission" date="2023-01" db="EMBL/GenBank/DDBJ databases">
        <authorList>
            <person name="Sun Q."/>
            <person name="Evtushenko L."/>
        </authorList>
    </citation>
    <scope>NUCLEOTIDE SEQUENCE</scope>
    <source>
        <strain evidence="2">VKM Ac-1447</strain>
    </source>
</reference>
<dbReference type="InterPro" id="IPR007024">
    <property type="entry name" value="BLUF_domain"/>
</dbReference>
<name>A0A9W6HGK1_9MICO</name>
<dbReference type="Proteomes" id="UP001142317">
    <property type="component" value="Unassembled WGS sequence"/>
</dbReference>
<comment type="caution">
    <text evidence="2">The sequence shown here is derived from an EMBL/GenBank/DDBJ whole genome shotgun (WGS) entry which is preliminary data.</text>
</comment>
<dbReference type="Gene3D" id="3.30.70.100">
    <property type="match status" value="1"/>
</dbReference>
<dbReference type="RefSeq" id="WP_210006300.1">
    <property type="nucleotide sequence ID" value="NZ_BSEO01000010.1"/>
</dbReference>
<sequence>MTSTPGDLLSVLYTSTARAPFGDDELRWLLEQSRASNAARDLTGMLLYRGGRFVQVLEGPEAAVRALIERIGRDPRHDGMRVLIEQPIEHREFAEWTMGYQPIAETTGVAPAGFRDTFDDLESRDDPSATLRAARELSLWFRVRQRRAGADAG</sequence>
<dbReference type="PROSITE" id="PS50925">
    <property type="entry name" value="BLUF"/>
    <property type="match status" value="1"/>
</dbReference>
<dbReference type="SMART" id="SM01034">
    <property type="entry name" value="BLUF"/>
    <property type="match status" value="1"/>
</dbReference>
<evidence type="ECO:0000259" key="1">
    <source>
        <dbReference type="PROSITE" id="PS50925"/>
    </source>
</evidence>